<accession>A0A319DW17</accession>
<gene>
    <name evidence="1" type="ORF">BO78DRAFT_232308</name>
</gene>
<reference evidence="1 2" key="1">
    <citation type="submission" date="2018-02" db="EMBL/GenBank/DDBJ databases">
        <title>The genomes of Aspergillus section Nigri reveals drivers in fungal speciation.</title>
        <authorList>
            <consortium name="DOE Joint Genome Institute"/>
            <person name="Vesth T.C."/>
            <person name="Nybo J."/>
            <person name="Theobald S."/>
            <person name="Brandl J."/>
            <person name="Frisvad J.C."/>
            <person name="Nielsen K.F."/>
            <person name="Lyhne E.K."/>
            <person name="Kogle M.E."/>
            <person name="Kuo A."/>
            <person name="Riley R."/>
            <person name="Clum A."/>
            <person name="Nolan M."/>
            <person name="Lipzen A."/>
            <person name="Salamov A."/>
            <person name="Henrissat B."/>
            <person name="Wiebenga A."/>
            <person name="De vries R.P."/>
            <person name="Grigoriev I.V."/>
            <person name="Mortensen U.H."/>
            <person name="Andersen M.R."/>
            <person name="Baker S.E."/>
        </authorList>
    </citation>
    <scope>NUCLEOTIDE SEQUENCE [LARGE SCALE GENOMIC DNA]</scope>
    <source>
        <strain evidence="1 2">CBS 121057</strain>
    </source>
</reference>
<sequence length="181" mass="20343">MAQYNTAKCDLGTLVTVCRRKPLKQDDIQSVIEISRTRADLSQYVLEDKGSMVGQEWAVYIRLEFRGTTSGFDKQETLANMTDRCCPRPRLLKNCDRSKPVVRDDLGVDRCIQVKLSASMCMPVFGYQLTSTKFGRFSRCNLCPHSPRVGSLQPHHLIVVATVSHRVTALGSLCWAFLVAD</sequence>
<dbReference type="Proteomes" id="UP000248423">
    <property type="component" value="Unassembled WGS sequence"/>
</dbReference>
<name>A0A319DW17_ASPSB</name>
<dbReference type="EMBL" id="KZ826403">
    <property type="protein sequence ID" value="PYI01972.1"/>
    <property type="molecule type" value="Genomic_DNA"/>
</dbReference>
<keyword evidence="2" id="KW-1185">Reference proteome</keyword>
<evidence type="ECO:0000313" key="1">
    <source>
        <dbReference type="EMBL" id="PYI01972.1"/>
    </source>
</evidence>
<organism evidence="1 2">
    <name type="scientific">Aspergillus sclerotiicarbonarius (strain CBS 121057 / IBT 28362)</name>
    <dbReference type="NCBI Taxonomy" id="1448318"/>
    <lineage>
        <taxon>Eukaryota</taxon>
        <taxon>Fungi</taxon>
        <taxon>Dikarya</taxon>
        <taxon>Ascomycota</taxon>
        <taxon>Pezizomycotina</taxon>
        <taxon>Eurotiomycetes</taxon>
        <taxon>Eurotiomycetidae</taxon>
        <taxon>Eurotiales</taxon>
        <taxon>Aspergillaceae</taxon>
        <taxon>Aspergillus</taxon>
        <taxon>Aspergillus subgen. Circumdati</taxon>
    </lineage>
</organism>
<evidence type="ECO:0000313" key="2">
    <source>
        <dbReference type="Proteomes" id="UP000248423"/>
    </source>
</evidence>
<dbReference type="VEuPathDB" id="FungiDB:BO78DRAFT_232308"/>
<proteinExistence type="predicted"/>
<protein>
    <submittedName>
        <fullName evidence="1">Uncharacterized protein</fullName>
    </submittedName>
</protein>
<dbReference type="AlphaFoldDB" id="A0A319DW17"/>